<keyword evidence="2 5" id="KW-0396">Initiation factor</keyword>
<comment type="domain">
    <text evidence="5">The RNA gate region regulates mRNA cap recognition to prevent promiscuous mRNA-binding before assembly of eif3d into the full eukaryotic translation initiation factor 3 (eIF-3) complex.</text>
</comment>
<gene>
    <name evidence="7" type="ORF">VKT23_003864</name>
</gene>
<feature type="region of interest" description="Disordered" evidence="6">
    <location>
        <begin position="561"/>
        <end position="580"/>
    </location>
</feature>
<feature type="compositionally biased region" description="Gly residues" evidence="6">
    <location>
        <begin position="123"/>
        <end position="144"/>
    </location>
</feature>
<organism evidence="7 8">
    <name type="scientific">Marasmiellus scandens</name>
    <dbReference type="NCBI Taxonomy" id="2682957"/>
    <lineage>
        <taxon>Eukaryota</taxon>
        <taxon>Fungi</taxon>
        <taxon>Dikarya</taxon>
        <taxon>Basidiomycota</taxon>
        <taxon>Agaricomycotina</taxon>
        <taxon>Agaricomycetes</taxon>
        <taxon>Agaricomycetidae</taxon>
        <taxon>Agaricales</taxon>
        <taxon>Marasmiineae</taxon>
        <taxon>Omphalotaceae</taxon>
        <taxon>Marasmiellus</taxon>
    </lineage>
</organism>
<feature type="compositionally biased region" description="Low complexity" evidence="6">
    <location>
        <begin position="318"/>
        <end position="327"/>
    </location>
</feature>
<dbReference type="EMBL" id="JBANRG010000003">
    <property type="protein sequence ID" value="KAK7469389.1"/>
    <property type="molecule type" value="Genomic_DNA"/>
</dbReference>
<feature type="compositionally biased region" description="Low complexity" evidence="6">
    <location>
        <begin position="112"/>
        <end position="121"/>
    </location>
</feature>
<evidence type="ECO:0000256" key="1">
    <source>
        <dbReference type="ARBA" id="ARBA00022490"/>
    </source>
</evidence>
<feature type="region of interest" description="Disordered" evidence="6">
    <location>
        <begin position="296"/>
        <end position="328"/>
    </location>
</feature>
<name>A0ABR1JZ81_9AGAR</name>
<dbReference type="PIRSF" id="PIRSF016281">
    <property type="entry name" value="EIF-3_zeta"/>
    <property type="match status" value="1"/>
</dbReference>
<protein>
    <recommendedName>
        <fullName evidence="5">Eukaryotic translation initiation factor 3 subunit D</fullName>
        <shortName evidence="5">eIF3d</shortName>
    </recommendedName>
</protein>
<feature type="compositionally biased region" description="Pro residues" evidence="6">
    <location>
        <begin position="308"/>
        <end position="317"/>
    </location>
</feature>
<feature type="region of interest" description="Disordered" evidence="6">
    <location>
        <begin position="112"/>
        <end position="161"/>
    </location>
</feature>
<keyword evidence="1 5" id="KW-0963">Cytoplasm</keyword>
<feature type="compositionally biased region" description="Acidic residues" evidence="6">
    <location>
        <begin position="563"/>
        <end position="580"/>
    </location>
</feature>
<dbReference type="Pfam" id="PF05091">
    <property type="entry name" value="eIF-3_zeta"/>
    <property type="match status" value="1"/>
</dbReference>
<dbReference type="Proteomes" id="UP001498398">
    <property type="component" value="Unassembled WGS sequence"/>
</dbReference>
<feature type="region of interest" description="Disordered" evidence="6">
    <location>
        <begin position="55"/>
        <end position="76"/>
    </location>
</feature>
<proteinExistence type="inferred from homology"/>
<sequence length="580" mass="63679">MPSFTLPPINDNPDGGWGPSSSNLPDRFKFKDIPYAPYSKSDKLGRFADWNDAASDNRQNTVGLPAQNPRTAGRRRDGVQAFGSGTASAFAYFHVEDESSFSLVDNKAAAPRRGNTFTRGRGTTRGGPVSRGGGAQRGGRGGVTAGRTAQRGGRKGWRDWDKNTRTRESSVVISPNWSMVEEIEFHRLAKLRLEVDEPEDLDSYGRLFAYEKSYDRVTTKSERPLQLVDRIKYNTTTSDDPVIQQLAAKNTATVYATDIILSVLMCAPRSVYPWDIVIVREGNNLYLDKREGGPFDTVTVNENASDPPQDPPPPNPNNPNEKAPEAPSINSATSLSLEATYINQNFAFQSVIENPPPPPVDFAHPNPFYGPEETEPLASCGYRYRVFDMSVTEDEDVKICVRTEVDAYSAGAGNPREGNGLVTIRALNEFDPRAQGAGGAPDWRTKLDSQRGAVVATEMKNNSCKLAKWTVQSVLAGADLMKIGYISRVNPRDNTRHVILSTTSIRPTDFAAQLNVSLANGWGIVRTVTDLCMKLPEGKYVLVKDPNKPVIRLYSIPQGTFTGEDEDGDAFEEEQVDSAA</sequence>
<keyword evidence="3" id="KW-0694">RNA-binding</keyword>
<feature type="region of interest" description="Disordered" evidence="6">
    <location>
        <begin position="1"/>
        <end position="23"/>
    </location>
</feature>
<feature type="region of interest" description="RNA gate" evidence="5">
    <location>
        <begin position="294"/>
        <end position="308"/>
    </location>
</feature>
<comment type="subcellular location">
    <subcellularLocation>
        <location evidence="5">Cytoplasm</location>
    </subcellularLocation>
</comment>
<evidence type="ECO:0000256" key="2">
    <source>
        <dbReference type="ARBA" id="ARBA00022540"/>
    </source>
</evidence>
<reference evidence="7 8" key="1">
    <citation type="submission" date="2024-01" db="EMBL/GenBank/DDBJ databases">
        <title>A draft genome for the cacao thread blight pathogen Marasmiellus scandens.</title>
        <authorList>
            <person name="Baruah I.K."/>
            <person name="Leung J."/>
            <person name="Bukari Y."/>
            <person name="Amoako-Attah I."/>
            <person name="Meinhardt L.W."/>
            <person name="Bailey B.A."/>
            <person name="Cohen S.P."/>
        </authorList>
    </citation>
    <scope>NUCLEOTIDE SEQUENCE [LARGE SCALE GENOMIC DNA]</scope>
    <source>
        <strain evidence="7 8">GH-19</strain>
    </source>
</reference>
<keyword evidence="8" id="KW-1185">Reference proteome</keyword>
<comment type="similarity">
    <text evidence="5">Belongs to the eIF-3 subunit D family.</text>
</comment>
<evidence type="ECO:0000256" key="3">
    <source>
        <dbReference type="ARBA" id="ARBA00022884"/>
    </source>
</evidence>
<dbReference type="HAMAP" id="MF_03003">
    <property type="entry name" value="eIF3d"/>
    <property type="match status" value="1"/>
</dbReference>
<evidence type="ECO:0000313" key="7">
    <source>
        <dbReference type="EMBL" id="KAK7469389.1"/>
    </source>
</evidence>
<dbReference type="PANTHER" id="PTHR12399">
    <property type="entry name" value="EUKARYOTIC TRANSLATION INITIATION FACTOR 3 SUBUNIT 7"/>
    <property type="match status" value="1"/>
</dbReference>
<comment type="function">
    <text evidence="5">mRNA cap-binding component of the eukaryotic translation initiation factor 3 (eIF-3) complex, which is involved in protein synthesis of a specialized repertoire of mRNAs and, together with other initiation factors, stimulates binding of mRNA and methionyl-tRNAi to the 40S ribosome. The eIF-3 complex specifically targets and initiates translation of a subset of mRNAs involved in cell proliferation. In the eIF-3 complex, eif3d specifically recognizes and binds the 7-methylguanosine cap of a subset of mRNAs.</text>
</comment>
<dbReference type="InterPro" id="IPR007783">
    <property type="entry name" value="eIF3d"/>
</dbReference>
<dbReference type="PANTHER" id="PTHR12399:SF0">
    <property type="entry name" value="EUKARYOTIC TRANSLATION INITIATION FACTOR 3 SUBUNIT D"/>
    <property type="match status" value="1"/>
</dbReference>
<accession>A0ABR1JZ81</accession>
<evidence type="ECO:0000313" key="8">
    <source>
        <dbReference type="Proteomes" id="UP001498398"/>
    </source>
</evidence>
<keyword evidence="4 5" id="KW-0648">Protein biosynthesis</keyword>
<evidence type="ECO:0000256" key="4">
    <source>
        <dbReference type="ARBA" id="ARBA00022917"/>
    </source>
</evidence>
<comment type="caution">
    <text evidence="7">The sequence shown here is derived from an EMBL/GenBank/DDBJ whole genome shotgun (WGS) entry which is preliminary data.</text>
</comment>
<evidence type="ECO:0000256" key="6">
    <source>
        <dbReference type="SAM" id="MobiDB-lite"/>
    </source>
</evidence>
<evidence type="ECO:0000256" key="5">
    <source>
        <dbReference type="HAMAP-Rule" id="MF_03003"/>
    </source>
</evidence>
<comment type="subunit">
    <text evidence="5">Component of the eukaryotic translation initiation factor 3 (eIF-3) complex.</text>
</comment>